<dbReference type="SUPFAM" id="SSF53098">
    <property type="entry name" value="Ribonuclease H-like"/>
    <property type="match status" value="1"/>
</dbReference>
<keyword evidence="3" id="KW-1185">Reference proteome</keyword>
<gene>
    <name evidence="2" type="ORF">GCM10010430_53490</name>
</gene>
<accession>A0ABN3EL10</accession>
<comment type="caution">
    <text evidence="2">The sequence shown here is derived from an EMBL/GenBank/DDBJ whole genome shotgun (WGS) entry which is preliminary data.</text>
</comment>
<proteinExistence type="predicted"/>
<sequence length="336" mass="36177">MPDQCGTMTLTQTLTTACGAFAPGHLGALTRFIPFELVDDILDRPGRRGRTRTVPGRVAVYFVLALALFADASYGRVWDTLCAALRQAGRLVAAVTEAGLADARRRLGPDPLRELFEVAAGPLGRPCARGVSYRGLRTVAFDGCRSTRVPETGDNVAWLGRYKVAAGVAAYPLLAVMALAETGTRALLGAVVGPYRGEVEAASQLMGHLRQDMLVLADRGFDANAFIRAVHASRAALLLRICSSRRPAVLRIPADGSFLSVIAGVPVRVITATVTVTCADGSTHRGEYRLATTLTDVRRHPAEDLLALYHERWGATRSRTRLSELPDRRIDLMSTA</sequence>
<evidence type="ECO:0000313" key="2">
    <source>
        <dbReference type="EMBL" id="GAA2262407.1"/>
    </source>
</evidence>
<evidence type="ECO:0000259" key="1">
    <source>
        <dbReference type="Pfam" id="PF13006"/>
    </source>
</evidence>
<dbReference type="InterPro" id="IPR024473">
    <property type="entry name" value="Transposases_IS4_N"/>
</dbReference>
<feature type="domain" description="Transposase IS4 N-terminal" evidence="1">
    <location>
        <begin position="24"/>
        <end position="117"/>
    </location>
</feature>
<dbReference type="EMBL" id="BAAATR010000028">
    <property type="protein sequence ID" value="GAA2262407.1"/>
    <property type="molecule type" value="Genomic_DNA"/>
</dbReference>
<protein>
    <recommendedName>
        <fullName evidence="1">Transposase IS4 N-terminal domain-containing protein</fullName>
    </recommendedName>
</protein>
<reference evidence="2 3" key="1">
    <citation type="journal article" date="2019" name="Int. J. Syst. Evol. Microbiol.">
        <title>The Global Catalogue of Microorganisms (GCM) 10K type strain sequencing project: providing services to taxonomists for standard genome sequencing and annotation.</title>
        <authorList>
            <consortium name="The Broad Institute Genomics Platform"/>
            <consortium name="The Broad Institute Genome Sequencing Center for Infectious Disease"/>
            <person name="Wu L."/>
            <person name="Ma J."/>
        </authorList>
    </citation>
    <scope>NUCLEOTIDE SEQUENCE [LARGE SCALE GENOMIC DNA]</scope>
    <source>
        <strain evidence="2 3">JCM 7356</strain>
    </source>
</reference>
<dbReference type="Proteomes" id="UP001500305">
    <property type="component" value="Unassembled WGS sequence"/>
</dbReference>
<evidence type="ECO:0000313" key="3">
    <source>
        <dbReference type="Proteomes" id="UP001500305"/>
    </source>
</evidence>
<organism evidence="2 3">
    <name type="scientific">Kitasatospora cystarginea</name>
    <dbReference type="NCBI Taxonomy" id="58350"/>
    <lineage>
        <taxon>Bacteria</taxon>
        <taxon>Bacillati</taxon>
        <taxon>Actinomycetota</taxon>
        <taxon>Actinomycetes</taxon>
        <taxon>Kitasatosporales</taxon>
        <taxon>Streptomycetaceae</taxon>
        <taxon>Kitasatospora</taxon>
    </lineage>
</organism>
<name>A0ABN3EL10_9ACTN</name>
<dbReference type="Pfam" id="PF13006">
    <property type="entry name" value="Nterm_IS4"/>
    <property type="match status" value="1"/>
</dbReference>
<dbReference type="InterPro" id="IPR012337">
    <property type="entry name" value="RNaseH-like_sf"/>
</dbReference>